<dbReference type="GO" id="GO:0042119">
    <property type="term" value="P:neutrophil activation"/>
    <property type="evidence" value="ECO:0007669"/>
    <property type="project" value="TreeGrafter"/>
</dbReference>
<keyword evidence="6" id="KW-0202">Cytokine</keyword>
<evidence type="ECO:0000256" key="8">
    <source>
        <dbReference type="ARBA" id="ARBA00022620"/>
    </source>
</evidence>
<keyword evidence="7 12" id="KW-0964">Secreted</keyword>
<dbReference type="SMART" id="SM00125">
    <property type="entry name" value="IL1"/>
    <property type="match status" value="1"/>
</dbReference>
<dbReference type="OMA" id="DEHITDF"/>
<dbReference type="GO" id="GO:0005615">
    <property type="term" value="C:extracellular space"/>
    <property type="evidence" value="ECO:0007669"/>
    <property type="project" value="UniProtKB-KW"/>
</dbReference>
<dbReference type="STRING" id="32507.ENSNBRP00000018953"/>
<dbReference type="GeneTree" id="ENSGT00950000182943"/>
<dbReference type="InterPro" id="IPR008996">
    <property type="entry name" value="IL1/FGF"/>
</dbReference>
<dbReference type="Ensembl" id="ENSNBRT00000019459.1">
    <property type="protein sequence ID" value="ENSNBRP00000018953.1"/>
    <property type="gene ID" value="ENSNBRG00000014535.1"/>
</dbReference>
<dbReference type="InterPro" id="IPR000975">
    <property type="entry name" value="IL-1_fam"/>
</dbReference>
<sequence length="244" mass="27539">MDFKMSYVAEEWSLKMPKGLDLEVLHHPVTMKSVAHLIIAVNRLMTSTSGSVLSTDFQDENLLPIRVKSFLEEDSIIARTGPPPQFTSRGEIECTVTDSQKRSLVLVQSSMELHAVMLQGGSDDRKVHLNMSTYAHPTPIAETRPVALGIKGTNLYLSCHEDDDNPSLHLEEVTDKNSLTRISAESDMVRFLFYKRDTGRSISTLMSVRCPDWYISTAQDDDQVVEVCQETAPRYRSFNIQRQS</sequence>
<dbReference type="PRINTS" id="PR00264">
    <property type="entry name" value="INTERLEUKIN1"/>
</dbReference>
<evidence type="ECO:0000256" key="11">
    <source>
        <dbReference type="ARBA" id="ARBA00023246"/>
    </source>
</evidence>
<dbReference type="CDD" id="cd23296">
    <property type="entry name" value="beta-trefoil_IL1B"/>
    <property type="match status" value="1"/>
</dbReference>
<dbReference type="PRINTS" id="PR01357">
    <property type="entry name" value="INTRLEUKN1AB"/>
</dbReference>
<dbReference type="GO" id="GO:0051781">
    <property type="term" value="P:positive regulation of cell division"/>
    <property type="evidence" value="ECO:0007669"/>
    <property type="project" value="UniProtKB-KW"/>
</dbReference>
<reference evidence="13" key="1">
    <citation type="submission" date="2025-08" db="UniProtKB">
        <authorList>
            <consortium name="Ensembl"/>
        </authorList>
    </citation>
    <scope>IDENTIFICATION</scope>
</reference>
<evidence type="ECO:0000256" key="3">
    <source>
        <dbReference type="ARBA" id="ARBA00004550"/>
    </source>
</evidence>
<comment type="subcellular location">
    <subcellularLocation>
        <location evidence="2">Cytoplasm</location>
        <location evidence="2">Cytosol</location>
    </subcellularLocation>
    <subcellularLocation>
        <location evidence="1">Lysosome</location>
    </subcellularLocation>
    <subcellularLocation>
        <location evidence="3">Secreted</location>
        <location evidence="3">Extracellular exosome</location>
    </subcellularLocation>
</comment>
<evidence type="ECO:0000256" key="7">
    <source>
        <dbReference type="ARBA" id="ARBA00022525"/>
    </source>
</evidence>
<dbReference type="GO" id="GO:0005764">
    <property type="term" value="C:lysosome"/>
    <property type="evidence" value="ECO:0007669"/>
    <property type="project" value="UniProtKB-SubCell"/>
</dbReference>
<dbReference type="PRINTS" id="PR01359">
    <property type="entry name" value="INTRLEUKIN1B"/>
</dbReference>
<dbReference type="GO" id="GO:0048246">
    <property type="term" value="P:macrophage chemotaxis"/>
    <property type="evidence" value="ECO:0007669"/>
    <property type="project" value="TreeGrafter"/>
</dbReference>
<evidence type="ECO:0000313" key="14">
    <source>
        <dbReference type="Proteomes" id="UP000261580"/>
    </source>
</evidence>
<protein>
    <recommendedName>
        <fullName evidence="12">Interleukin-1</fullName>
    </recommendedName>
</protein>
<evidence type="ECO:0000256" key="12">
    <source>
        <dbReference type="RuleBase" id="RU003753"/>
    </source>
</evidence>
<dbReference type="Proteomes" id="UP000261580">
    <property type="component" value="Unassembled WGS sequence"/>
</dbReference>
<dbReference type="GO" id="GO:0071222">
    <property type="term" value="P:cellular response to lipopolysaccharide"/>
    <property type="evidence" value="ECO:0007669"/>
    <property type="project" value="TreeGrafter"/>
</dbReference>
<keyword evidence="14" id="KW-1185">Reference proteome</keyword>
<evidence type="ECO:0000256" key="10">
    <source>
        <dbReference type="ARBA" id="ARBA00023228"/>
    </source>
</evidence>
<evidence type="ECO:0000256" key="9">
    <source>
        <dbReference type="ARBA" id="ARBA00023198"/>
    </source>
</evidence>
<dbReference type="OrthoDB" id="8389736at2759"/>
<proteinExistence type="inferred from homology"/>
<keyword evidence="10" id="KW-0458">Lysosome</keyword>
<accession>A0A3Q4HF09</accession>
<keyword evidence="11" id="KW-0497">Mitogen</keyword>
<dbReference type="PANTHER" id="PTHR10078:SF30">
    <property type="entry name" value="INTERLEUKIN-1 BETA"/>
    <property type="match status" value="1"/>
</dbReference>
<keyword evidence="8" id="KW-0666">Pyrogen</keyword>
<dbReference type="GO" id="GO:0005829">
    <property type="term" value="C:cytosol"/>
    <property type="evidence" value="ECO:0007669"/>
    <property type="project" value="UniProtKB-SubCell"/>
</dbReference>
<keyword evidence="5" id="KW-0963">Cytoplasm</keyword>
<evidence type="ECO:0000256" key="1">
    <source>
        <dbReference type="ARBA" id="ARBA00004371"/>
    </source>
</evidence>
<keyword evidence="9" id="KW-0395">Inflammatory response</keyword>
<evidence type="ECO:0000256" key="4">
    <source>
        <dbReference type="ARBA" id="ARBA00010448"/>
    </source>
</evidence>
<dbReference type="GO" id="GO:0001660">
    <property type="term" value="P:fever generation"/>
    <property type="evidence" value="ECO:0007669"/>
    <property type="project" value="UniProtKB-KW"/>
</dbReference>
<dbReference type="PANTHER" id="PTHR10078">
    <property type="entry name" value="INTERLEUKIN-1 FAMILY MEMBER"/>
    <property type="match status" value="1"/>
</dbReference>
<name>A0A3Q4HF09_NEOBR</name>
<organism evidence="13 14">
    <name type="scientific">Neolamprologus brichardi</name>
    <name type="common">Fairy cichlid</name>
    <name type="synonym">Lamprologus brichardi</name>
    <dbReference type="NCBI Taxonomy" id="32507"/>
    <lineage>
        <taxon>Eukaryota</taxon>
        <taxon>Metazoa</taxon>
        <taxon>Chordata</taxon>
        <taxon>Craniata</taxon>
        <taxon>Vertebrata</taxon>
        <taxon>Euteleostomi</taxon>
        <taxon>Actinopterygii</taxon>
        <taxon>Neopterygii</taxon>
        <taxon>Teleostei</taxon>
        <taxon>Neoteleostei</taxon>
        <taxon>Acanthomorphata</taxon>
        <taxon>Ovalentaria</taxon>
        <taxon>Cichlomorphae</taxon>
        <taxon>Cichliformes</taxon>
        <taxon>Cichlidae</taxon>
        <taxon>African cichlids</taxon>
        <taxon>Pseudocrenilabrinae</taxon>
        <taxon>Lamprologini</taxon>
        <taxon>Neolamprologus</taxon>
    </lineage>
</organism>
<dbReference type="RefSeq" id="XP_006797734.1">
    <property type="nucleotide sequence ID" value="XM_006797671.2"/>
</dbReference>
<dbReference type="Pfam" id="PF00340">
    <property type="entry name" value="IL1"/>
    <property type="match status" value="1"/>
</dbReference>
<dbReference type="GeneID" id="102793081"/>
<dbReference type="GO" id="GO:0005125">
    <property type="term" value="F:cytokine activity"/>
    <property type="evidence" value="ECO:0007669"/>
    <property type="project" value="UniProtKB-UniRule"/>
</dbReference>
<evidence type="ECO:0000313" key="13">
    <source>
        <dbReference type="Ensembl" id="ENSNBRP00000018953.1"/>
    </source>
</evidence>
<dbReference type="GO" id="GO:0006955">
    <property type="term" value="P:immune response"/>
    <property type="evidence" value="ECO:0007669"/>
    <property type="project" value="InterPro"/>
</dbReference>
<dbReference type="GO" id="GO:0005149">
    <property type="term" value="F:interleukin-1 receptor binding"/>
    <property type="evidence" value="ECO:0007669"/>
    <property type="project" value="UniProtKB-UniRule"/>
</dbReference>
<dbReference type="Gene3D" id="2.80.10.50">
    <property type="match status" value="1"/>
</dbReference>
<evidence type="ECO:0000256" key="6">
    <source>
        <dbReference type="ARBA" id="ARBA00022514"/>
    </source>
</evidence>
<evidence type="ECO:0000256" key="5">
    <source>
        <dbReference type="ARBA" id="ARBA00022490"/>
    </source>
</evidence>
<dbReference type="SUPFAM" id="SSF50353">
    <property type="entry name" value="Cytokine"/>
    <property type="match status" value="1"/>
</dbReference>
<comment type="similarity">
    <text evidence="4 12">Belongs to the IL-1 family.</text>
</comment>
<dbReference type="GO" id="GO:0019221">
    <property type="term" value="P:cytokine-mediated signaling pathway"/>
    <property type="evidence" value="ECO:0007669"/>
    <property type="project" value="TreeGrafter"/>
</dbReference>
<evidence type="ECO:0000256" key="2">
    <source>
        <dbReference type="ARBA" id="ARBA00004514"/>
    </source>
</evidence>
<dbReference type="AlphaFoldDB" id="A0A3Q4HF09"/>
<dbReference type="GO" id="GO:1901222">
    <property type="term" value="P:regulation of non-canonical NF-kappaB signal transduction"/>
    <property type="evidence" value="ECO:0007669"/>
    <property type="project" value="TreeGrafter"/>
</dbReference>
<dbReference type="GO" id="GO:0010628">
    <property type="term" value="P:positive regulation of gene expression"/>
    <property type="evidence" value="ECO:0007669"/>
    <property type="project" value="TreeGrafter"/>
</dbReference>
<reference evidence="13" key="2">
    <citation type="submission" date="2025-09" db="UniProtKB">
        <authorList>
            <consortium name="Ensembl"/>
        </authorList>
    </citation>
    <scope>IDENTIFICATION</scope>
</reference>